<protein>
    <submittedName>
        <fullName evidence="2">Unannotated protein</fullName>
    </submittedName>
</protein>
<sequence length="388" mass="42517">MAHHRRQNEGKCAIDRRHSDHLSSSRKTLVALSGNHNRQRLVSAEDGHFFSDIVGRAANQAGRAHDDERLTREVDVLLIFGDIAGDALVAKLAEFDTHFLRGHGIRAVANHGPIPTLRGEPTSGLANLVTQPKYRDKRIRNLTQRREQLMPALRRTKTCRLTDRTCQQRTGSDLRVERLCRGNAHLNVAAVRGIQHAIGLVGEIAVATIHDANHACTATANKIDRAIGVGGCTALAYRHYERVAHVEAHTKATQFSSHHRVDIEAALGERCERRCHAAPGDGGSALADHKHATNGSGGQTLSDKRRKRSSPNDCAQHAVALDDLAAQCLAEALGGFGDFLEQEVRGRATIDVSRCYLGHNDVALCERQLRAAIRQAADAFEFASMCRR</sequence>
<dbReference type="AlphaFoldDB" id="A0A6J6NNU9"/>
<feature type="region of interest" description="Disordered" evidence="1">
    <location>
        <begin position="1"/>
        <end position="21"/>
    </location>
</feature>
<name>A0A6J6NNU9_9ZZZZ</name>
<proteinExistence type="predicted"/>
<evidence type="ECO:0000313" key="2">
    <source>
        <dbReference type="EMBL" id="CAB4688189.1"/>
    </source>
</evidence>
<feature type="region of interest" description="Disordered" evidence="1">
    <location>
        <begin position="282"/>
        <end position="310"/>
    </location>
</feature>
<organism evidence="2">
    <name type="scientific">freshwater metagenome</name>
    <dbReference type="NCBI Taxonomy" id="449393"/>
    <lineage>
        <taxon>unclassified sequences</taxon>
        <taxon>metagenomes</taxon>
        <taxon>ecological metagenomes</taxon>
    </lineage>
</organism>
<accession>A0A6J6NNU9</accession>
<evidence type="ECO:0000256" key="1">
    <source>
        <dbReference type="SAM" id="MobiDB-lite"/>
    </source>
</evidence>
<gene>
    <name evidence="2" type="ORF">UFOPK2366_00598</name>
</gene>
<reference evidence="2" key="1">
    <citation type="submission" date="2020-05" db="EMBL/GenBank/DDBJ databases">
        <authorList>
            <person name="Chiriac C."/>
            <person name="Salcher M."/>
            <person name="Ghai R."/>
            <person name="Kavagutti S V."/>
        </authorList>
    </citation>
    <scope>NUCLEOTIDE SEQUENCE</scope>
</reference>
<dbReference type="EMBL" id="CAEZXM010000087">
    <property type="protein sequence ID" value="CAB4688189.1"/>
    <property type="molecule type" value="Genomic_DNA"/>
</dbReference>
<feature type="compositionally biased region" description="Basic and acidic residues" evidence="1">
    <location>
        <begin position="7"/>
        <end position="21"/>
    </location>
</feature>